<dbReference type="KEGG" id="cbk:CLL_A2167"/>
<organism evidence="1">
    <name type="scientific">Clostridium botulinum (strain Eklund 17B / Type B)</name>
    <dbReference type="NCBI Taxonomy" id="935198"/>
    <lineage>
        <taxon>Bacteria</taxon>
        <taxon>Bacillati</taxon>
        <taxon>Bacillota</taxon>
        <taxon>Clostridia</taxon>
        <taxon>Eubacteriales</taxon>
        <taxon>Clostridiaceae</taxon>
        <taxon>Clostridium</taxon>
    </lineage>
</organism>
<dbReference type="EMBL" id="CP001056">
    <property type="protein sequence ID" value="ACD23609.1"/>
    <property type="molecule type" value="Genomic_DNA"/>
</dbReference>
<proteinExistence type="predicted"/>
<accession>U4P9M9</accession>
<sequence length="40" mass="4734">MYLWEINQNYKQITINEIGDIGGRNLYMENKGIIGIYKIN</sequence>
<protein>
    <submittedName>
        <fullName evidence="1">Uncharacterized protein</fullName>
    </submittedName>
</protein>
<evidence type="ECO:0000313" key="1">
    <source>
        <dbReference type="EMBL" id="ACD23609.1"/>
    </source>
</evidence>
<dbReference type="PATRIC" id="fig|935198.13.peg.2121"/>
<reference evidence="1" key="1">
    <citation type="submission" date="2009-06" db="EMBL/GenBank/DDBJ databases">
        <authorList>
            <consortium name="US DOE Joint Genome Institute (JGI-PGF)"/>
            <person name="Lucas S."/>
            <person name="Copeland A."/>
            <person name="Lapidus A."/>
            <person name="Glavina del Rio T."/>
            <person name="Dalin E."/>
            <person name="Tice H."/>
            <person name="Bruce D."/>
            <person name="Goodwin L."/>
            <person name="Pitluck S."/>
            <person name="Kyrpides N."/>
            <person name="Mavromatis K."/>
            <person name="Ivanova N."/>
            <person name="Saunders E."/>
            <person name="Brettin T."/>
            <person name="Detter J.C."/>
            <person name="Han C."/>
            <person name="Larimer F."/>
            <person name="Land M."/>
            <person name="Hauser L."/>
            <person name="Markowitz V."/>
            <person name="Cheng J.-F."/>
            <person name="Hugenholtz P."/>
            <person name="Woyke T."/>
            <person name="Wu D."/>
            <person name="Gronow S."/>
            <person name="Klenk H.-P."/>
            <person name="Eisen J.A."/>
        </authorList>
    </citation>
    <scope>NUCLEOTIDE SEQUENCE</scope>
    <source>
        <strain evidence="1">Eklund 17B</strain>
    </source>
</reference>
<reference evidence="1" key="2">
    <citation type="submission" date="2009-08" db="EMBL/GenBank/DDBJ databases">
        <authorList>
            <person name="Shrivastava S."/>
            <person name="Brinkac L.M."/>
            <person name="Dodson R.J."/>
            <person name="Harkins D.M."/>
            <person name="Durkin A.S."/>
            <person name="Sutton G."/>
        </authorList>
    </citation>
    <scope>NUCLEOTIDE SEQUENCE</scope>
    <source>
        <strain evidence="1">Eklund 17B</strain>
    </source>
</reference>
<name>B2TPT2_CLOBB</name>
<dbReference type="AlphaFoldDB" id="B2TPT2"/>
<accession>B2TPT2</accession>
<gene>
    <name evidence="1" type="ordered locus">CLL_A2167</name>
</gene>
<dbReference type="HOGENOM" id="CLU_3287231_0_0_9"/>